<name>A0A368KZQ2_9BURK</name>
<keyword evidence="1" id="KW-0698">rRNA processing</keyword>
<feature type="binding site" evidence="1">
    <location>
        <position position="118"/>
    </location>
    <ligand>
        <name>S-adenosyl-L-methionine</name>
        <dbReference type="ChEBI" id="CHEBI:59789"/>
    </ligand>
</feature>
<feature type="binding site" evidence="1">
    <location>
        <position position="100"/>
    </location>
    <ligand>
        <name>S-adenosyl-L-methionine</name>
        <dbReference type="ChEBI" id="CHEBI:59789"/>
    </ligand>
</feature>
<dbReference type="GO" id="GO:0005829">
    <property type="term" value="C:cytosol"/>
    <property type="evidence" value="ECO:0007669"/>
    <property type="project" value="TreeGrafter"/>
</dbReference>
<dbReference type="Gene3D" id="3.40.50.150">
    <property type="entry name" value="Vaccinia Virus protein VP39"/>
    <property type="match status" value="1"/>
</dbReference>
<dbReference type="GO" id="GO:0003723">
    <property type="term" value="F:RNA binding"/>
    <property type="evidence" value="ECO:0007669"/>
    <property type="project" value="UniProtKB-UniRule"/>
</dbReference>
<dbReference type="EC" id="2.1.1.266" evidence="1"/>
<accession>A0A368KZQ2</accession>
<feature type="binding site" evidence="1">
    <location>
        <position position="19"/>
    </location>
    <ligand>
        <name>S-adenosyl-L-methionine</name>
        <dbReference type="ChEBI" id="CHEBI:59789"/>
    </ligand>
</feature>
<dbReference type="GO" id="GO:0070475">
    <property type="term" value="P:rRNA base methylation"/>
    <property type="evidence" value="ECO:0007669"/>
    <property type="project" value="UniProtKB-UniRule"/>
</dbReference>
<dbReference type="EMBL" id="QPGB01000005">
    <property type="protein sequence ID" value="RCS56785.1"/>
    <property type="molecule type" value="Genomic_DNA"/>
</dbReference>
<proteinExistence type="inferred from homology"/>
<organism evidence="2 3">
    <name type="scientific">Parvibium lacunae</name>
    <dbReference type="NCBI Taxonomy" id="1888893"/>
    <lineage>
        <taxon>Bacteria</taxon>
        <taxon>Pseudomonadati</taxon>
        <taxon>Pseudomonadota</taxon>
        <taxon>Betaproteobacteria</taxon>
        <taxon>Burkholderiales</taxon>
        <taxon>Alcaligenaceae</taxon>
        <taxon>Parvibium</taxon>
    </lineage>
</organism>
<dbReference type="PANTHER" id="PTHR37426:SF1">
    <property type="entry name" value="RIBOSOMAL RNA LARGE SUBUNIT METHYLTRANSFERASE J"/>
    <property type="match status" value="1"/>
</dbReference>
<dbReference type="InterPro" id="IPR029063">
    <property type="entry name" value="SAM-dependent_MTases_sf"/>
</dbReference>
<sequence length="298" mass="33538">MFSYRHAFHAGNHADVLKHTILLALLDYLLQKDKPLLALDTHAGAGRYALEGHFAQQSGEYETGIAHLWTRRDLPPLLERYVMAIQALNPNGELRHYPGSPTLMREVLRTGDVIRLHELHSSEITILEKNMGVRASIPGQKGNRPPRQQQGPRVIIEYSDGFAALKAALPPPQRRGLVLIDPSYENKQDYQTTLTALKEGLARFPIGMYAIWYPQVQRSESKRLPEQLLKLAGGLNWLHATLTVREPSADGLGLYGSGMFILNPPWTLPEQLQQTLPYLVKTLGQDKGAEFSLQYHIQ</sequence>
<evidence type="ECO:0000313" key="3">
    <source>
        <dbReference type="Proteomes" id="UP000252357"/>
    </source>
</evidence>
<keyword evidence="1 2" id="KW-0489">Methyltransferase</keyword>
<feature type="active site" description="Proton acceptor" evidence="1">
    <location>
        <position position="181"/>
    </location>
</feature>
<reference evidence="2 3" key="1">
    <citation type="journal article" date="2018" name="Int. J. Syst. Evol. Microbiol.">
        <title>Parvibium lacunae gen. nov., sp. nov., a new member of the family Alcaligenaceae isolated from a freshwater pond.</title>
        <authorList>
            <person name="Chen W.M."/>
            <person name="Xie P.B."/>
            <person name="Hsu M.Y."/>
            <person name="Sheu S.Y."/>
        </authorList>
    </citation>
    <scope>NUCLEOTIDE SEQUENCE [LARGE SCALE GENOMIC DNA]</scope>
    <source>
        <strain evidence="2 3">KMB9</strain>
    </source>
</reference>
<evidence type="ECO:0000256" key="1">
    <source>
        <dbReference type="HAMAP-Rule" id="MF_00934"/>
    </source>
</evidence>
<feature type="binding site" evidence="1">
    <location>
        <begin position="160"/>
        <end position="161"/>
    </location>
    <ligand>
        <name>S-adenosyl-L-methionine</name>
        <dbReference type="ChEBI" id="CHEBI:59789"/>
    </ligand>
</feature>
<comment type="function">
    <text evidence="1">Specifically methylates the adenine in position 2030 of 23S rRNA.</text>
</comment>
<dbReference type="AlphaFoldDB" id="A0A368KZQ2"/>
<dbReference type="RefSeq" id="WP_114403388.1">
    <property type="nucleotide sequence ID" value="NZ_QPGB01000005.1"/>
</dbReference>
<dbReference type="PANTHER" id="PTHR37426">
    <property type="entry name" value="RIBOSOMAL RNA LARGE SUBUNIT METHYLTRANSFERASE J"/>
    <property type="match status" value="1"/>
</dbReference>
<dbReference type="HAMAP" id="MF_00934">
    <property type="entry name" value="23SrRNA_methyltr_J"/>
    <property type="match status" value="1"/>
</dbReference>
<dbReference type="Proteomes" id="UP000252357">
    <property type="component" value="Unassembled WGS sequence"/>
</dbReference>
<keyword evidence="1" id="KW-0949">S-adenosyl-L-methionine</keyword>
<dbReference type="GO" id="GO:0036307">
    <property type="term" value="F:23S rRNA (adenine(2030)-N(6))-methyltransferase activity"/>
    <property type="evidence" value="ECO:0007669"/>
    <property type="project" value="UniProtKB-UniRule"/>
</dbReference>
<dbReference type="Pfam" id="PF04378">
    <property type="entry name" value="RsmJ"/>
    <property type="match status" value="1"/>
</dbReference>
<keyword evidence="1 2" id="KW-0808">Transferase</keyword>
<comment type="catalytic activity">
    <reaction evidence="1">
        <text>adenosine(2030) in 23S rRNA + S-adenosyl-L-methionine = N(6)-methyladenosine(2030) in 23S rRNA + S-adenosyl-L-homocysteine + H(+)</text>
        <dbReference type="Rhea" id="RHEA:43736"/>
        <dbReference type="Rhea" id="RHEA-COMP:10668"/>
        <dbReference type="Rhea" id="RHEA-COMP:10669"/>
        <dbReference type="ChEBI" id="CHEBI:15378"/>
        <dbReference type="ChEBI" id="CHEBI:57856"/>
        <dbReference type="ChEBI" id="CHEBI:59789"/>
        <dbReference type="ChEBI" id="CHEBI:74411"/>
        <dbReference type="ChEBI" id="CHEBI:74449"/>
        <dbReference type="EC" id="2.1.1.266"/>
    </reaction>
</comment>
<evidence type="ECO:0000313" key="2">
    <source>
        <dbReference type="EMBL" id="RCS56785.1"/>
    </source>
</evidence>
<gene>
    <name evidence="1" type="primary">rlmJ</name>
    <name evidence="2" type="ORF">DU000_10620</name>
</gene>
<protein>
    <recommendedName>
        <fullName evidence="1">Ribosomal RNA large subunit methyltransferase J</fullName>
        <ecNumber evidence="1">2.1.1.266</ecNumber>
    </recommendedName>
    <alternativeName>
        <fullName evidence="1">23S rRNA (adenine(2030)-N6)-methyltransferase</fullName>
    </alternativeName>
    <alternativeName>
        <fullName evidence="1">23S rRNA m6A2030 methyltransferase</fullName>
    </alternativeName>
</protein>
<dbReference type="OrthoDB" id="9791274at2"/>
<feature type="binding site" evidence="1">
    <location>
        <position position="42"/>
    </location>
    <ligand>
        <name>S-adenosyl-L-methionine</name>
        <dbReference type="ChEBI" id="CHEBI:59789"/>
    </ligand>
</feature>
<comment type="similarity">
    <text evidence="1">Belongs to the RlmJ family.</text>
</comment>
<feature type="binding site" evidence="1">
    <location>
        <position position="181"/>
    </location>
    <ligand>
        <name>S-adenosyl-L-methionine</name>
        <dbReference type="ChEBI" id="CHEBI:59789"/>
    </ligand>
</feature>
<comment type="caution">
    <text evidence="2">The sequence shown here is derived from an EMBL/GenBank/DDBJ whole genome shotgun (WGS) entry which is preliminary data.</text>
</comment>
<dbReference type="InterPro" id="IPR007473">
    <property type="entry name" value="RlmJ"/>
</dbReference>
<dbReference type="SUPFAM" id="SSF53335">
    <property type="entry name" value="S-adenosyl-L-methionine-dependent methyltransferases"/>
    <property type="match status" value="1"/>
</dbReference>
<feature type="site" description="Interaction with substrate rRNA" evidence="1">
    <location>
        <position position="4"/>
    </location>
</feature>
<keyword evidence="1" id="KW-0694">RNA-binding</keyword>
<keyword evidence="3" id="KW-1185">Reference proteome</keyword>
<comment type="subunit">
    <text evidence="1">Monomer.</text>
</comment>